<dbReference type="Proteomes" id="UP000024635">
    <property type="component" value="Unassembled WGS sequence"/>
</dbReference>
<keyword evidence="2" id="KW-0472">Membrane</keyword>
<comment type="caution">
    <text evidence="3">The sequence shown here is derived from an EMBL/GenBank/DDBJ whole genome shotgun (WGS) entry which is preliminary data.</text>
</comment>
<feature type="transmembrane region" description="Helical" evidence="2">
    <location>
        <begin position="14"/>
        <end position="35"/>
    </location>
</feature>
<dbReference type="AlphaFoldDB" id="A0A016SQV1"/>
<name>A0A016SQV1_9BILA</name>
<proteinExistence type="predicted"/>
<dbReference type="STRING" id="53326.A0A016SQV1"/>
<keyword evidence="2" id="KW-0812">Transmembrane</keyword>
<dbReference type="EMBL" id="JARK01001523">
    <property type="protein sequence ID" value="EYB93038.1"/>
    <property type="molecule type" value="Genomic_DNA"/>
</dbReference>
<evidence type="ECO:0000313" key="4">
    <source>
        <dbReference type="Proteomes" id="UP000024635"/>
    </source>
</evidence>
<evidence type="ECO:0000313" key="3">
    <source>
        <dbReference type="EMBL" id="EYB93038.1"/>
    </source>
</evidence>
<reference evidence="4" key="1">
    <citation type="journal article" date="2015" name="Nat. Genet.">
        <title>The genome and transcriptome of the zoonotic hookworm Ancylostoma ceylanicum identify infection-specific gene families.</title>
        <authorList>
            <person name="Schwarz E.M."/>
            <person name="Hu Y."/>
            <person name="Antoshechkin I."/>
            <person name="Miller M.M."/>
            <person name="Sternberg P.W."/>
            <person name="Aroian R.V."/>
        </authorList>
    </citation>
    <scope>NUCLEOTIDE SEQUENCE</scope>
    <source>
        <strain evidence="4">HY135</strain>
    </source>
</reference>
<keyword evidence="4" id="KW-1185">Reference proteome</keyword>
<sequence>MSWPSKIESLQVKWISQFVNLMVTVHVLPTIIIMFSPLAQQVEEWAAVPPRQPAMGAPKCNLSDQTSFQPHKRNSKASF</sequence>
<organism evidence="3 4">
    <name type="scientific">Ancylostoma ceylanicum</name>
    <dbReference type="NCBI Taxonomy" id="53326"/>
    <lineage>
        <taxon>Eukaryota</taxon>
        <taxon>Metazoa</taxon>
        <taxon>Ecdysozoa</taxon>
        <taxon>Nematoda</taxon>
        <taxon>Chromadorea</taxon>
        <taxon>Rhabditida</taxon>
        <taxon>Rhabditina</taxon>
        <taxon>Rhabditomorpha</taxon>
        <taxon>Strongyloidea</taxon>
        <taxon>Ancylostomatidae</taxon>
        <taxon>Ancylostomatinae</taxon>
        <taxon>Ancylostoma</taxon>
    </lineage>
</organism>
<accession>A0A016SQV1</accession>
<protein>
    <submittedName>
        <fullName evidence="3">Uncharacterized protein</fullName>
    </submittedName>
</protein>
<evidence type="ECO:0000256" key="1">
    <source>
        <dbReference type="SAM" id="MobiDB-lite"/>
    </source>
</evidence>
<dbReference type="OrthoDB" id="5840121at2759"/>
<keyword evidence="2" id="KW-1133">Transmembrane helix</keyword>
<gene>
    <name evidence="3" type="primary">Acey_s0187.g1131</name>
    <name evidence="3" type="ORF">Y032_0187g1131</name>
</gene>
<evidence type="ECO:0000256" key="2">
    <source>
        <dbReference type="SAM" id="Phobius"/>
    </source>
</evidence>
<feature type="compositionally biased region" description="Basic residues" evidence="1">
    <location>
        <begin position="70"/>
        <end position="79"/>
    </location>
</feature>
<feature type="region of interest" description="Disordered" evidence="1">
    <location>
        <begin position="53"/>
        <end position="79"/>
    </location>
</feature>